<proteinExistence type="predicted"/>
<organism evidence="1 2">
    <name type="scientific">Paenibacillus prosopidis</name>
    <dbReference type="NCBI Taxonomy" id="630520"/>
    <lineage>
        <taxon>Bacteria</taxon>
        <taxon>Bacillati</taxon>
        <taxon>Bacillota</taxon>
        <taxon>Bacilli</taxon>
        <taxon>Bacillales</taxon>
        <taxon>Paenibacillaceae</taxon>
        <taxon>Paenibacillus</taxon>
    </lineage>
</organism>
<name>A0A368W5T9_9BACL</name>
<evidence type="ECO:0000313" key="1">
    <source>
        <dbReference type="EMBL" id="RCW50854.1"/>
    </source>
</evidence>
<gene>
    <name evidence="1" type="ORF">DFP97_10246</name>
</gene>
<sequence length="131" mass="15067">MQCNYDLFHKTCSGFPVKLFGRGNEGLPESAGELDYEQLKQELRENRVFFYTGVTSYTLGFIEAFMTGIPIVSIGEKLGNHEFYKQQTFEIQEIIENGKEGIVSDDIQELRIPEMFSHPFRKILVTCSENI</sequence>
<dbReference type="EMBL" id="QPJD01000002">
    <property type="protein sequence ID" value="RCW50854.1"/>
    <property type="molecule type" value="Genomic_DNA"/>
</dbReference>
<comment type="caution">
    <text evidence="1">The sequence shown here is derived from an EMBL/GenBank/DDBJ whole genome shotgun (WGS) entry which is preliminary data.</text>
</comment>
<keyword evidence="2" id="KW-1185">Reference proteome</keyword>
<protein>
    <recommendedName>
        <fullName evidence="3">Glycosyl transferase family 1</fullName>
    </recommendedName>
</protein>
<accession>A0A368W5T9</accession>
<evidence type="ECO:0000313" key="2">
    <source>
        <dbReference type="Proteomes" id="UP000252415"/>
    </source>
</evidence>
<dbReference type="Proteomes" id="UP000252415">
    <property type="component" value="Unassembled WGS sequence"/>
</dbReference>
<dbReference type="AlphaFoldDB" id="A0A368W5T9"/>
<reference evidence="1 2" key="1">
    <citation type="submission" date="2018-07" db="EMBL/GenBank/DDBJ databases">
        <title>Genomic Encyclopedia of Type Strains, Phase III (KMG-III): the genomes of soil and plant-associated and newly described type strains.</title>
        <authorList>
            <person name="Whitman W."/>
        </authorList>
    </citation>
    <scope>NUCLEOTIDE SEQUENCE [LARGE SCALE GENOMIC DNA]</scope>
    <source>
        <strain evidence="1 2">CECT 7506</strain>
    </source>
</reference>
<evidence type="ECO:0008006" key="3">
    <source>
        <dbReference type="Google" id="ProtNLM"/>
    </source>
</evidence>